<dbReference type="OrthoDB" id="2307675at2759"/>
<dbReference type="Proteomes" id="UP000615446">
    <property type="component" value="Unassembled WGS sequence"/>
</dbReference>
<name>A0A8H3LDX8_9GLOM</name>
<dbReference type="AlphaFoldDB" id="A0A8H3LDX8"/>
<evidence type="ECO:0000313" key="2">
    <source>
        <dbReference type="Proteomes" id="UP000615446"/>
    </source>
</evidence>
<dbReference type="EMBL" id="BLAL01000087">
    <property type="protein sequence ID" value="GES84926.1"/>
    <property type="molecule type" value="Genomic_DNA"/>
</dbReference>
<protein>
    <submittedName>
        <fullName evidence="1">Uncharacterized protein</fullName>
    </submittedName>
</protein>
<accession>A0A8H3LDX8</accession>
<sequence length="214" mass="24883">MRLLLPFHLSTPFKGNRLPYYHKIIGTNKTVLSWNNNKKMLSLPYYFNTTAVRSFKIVLSDYGMPIDCIMEDTIKSEDLHNTISKKLMVKYLSTTTQELDKVEGKMVGDYQRPFGVMTMKMNGQLKNVHFLIATGSAKTYICKEVLNSFKFTIPNPNETFAVRLNKRQIMANVTPDDRYYKDLNILGTDYLDLYKAELLMRYLELDLAITFNDK</sequence>
<evidence type="ECO:0000313" key="1">
    <source>
        <dbReference type="EMBL" id="GES84926.1"/>
    </source>
</evidence>
<comment type="caution">
    <text evidence="1">The sequence shown here is derived from an EMBL/GenBank/DDBJ whole genome shotgun (WGS) entry which is preliminary data.</text>
</comment>
<reference evidence="1" key="1">
    <citation type="submission" date="2019-10" db="EMBL/GenBank/DDBJ databases">
        <title>Conservation and host-specific expression of non-tandemly repeated heterogenous ribosome RNA gene in arbuscular mycorrhizal fungi.</title>
        <authorList>
            <person name="Maeda T."/>
            <person name="Kobayashi Y."/>
            <person name="Nakagawa T."/>
            <person name="Ezawa T."/>
            <person name="Yamaguchi K."/>
            <person name="Bino T."/>
            <person name="Nishimoto Y."/>
            <person name="Shigenobu S."/>
            <person name="Kawaguchi M."/>
        </authorList>
    </citation>
    <scope>NUCLEOTIDE SEQUENCE</scope>
    <source>
        <strain evidence="1">HR1</strain>
    </source>
</reference>
<gene>
    <name evidence="1" type="ORF">RCL2_001201300</name>
</gene>
<organism evidence="1 2">
    <name type="scientific">Rhizophagus clarus</name>
    <dbReference type="NCBI Taxonomy" id="94130"/>
    <lineage>
        <taxon>Eukaryota</taxon>
        <taxon>Fungi</taxon>
        <taxon>Fungi incertae sedis</taxon>
        <taxon>Mucoromycota</taxon>
        <taxon>Glomeromycotina</taxon>
        <taxon>Glomeromycetes</taxon>
        <taxon>Glomerales</taxon>
        <taxon>Glomeraceae</taxon>
        <taxon>Rhizophagus</taxon>
    </lineage>
</organism>
<proteinExistence type="predicted"/>